<evidence type="ECO:0000256" key="6">
    <source>
        <dbReference type="RuleBase" id="RU003925"/>
    </source>
</evidence>
<dbReference type="InterPro" id="IPR027417">
    <property type="entry name" value="P-loop_NTPase"/>
</dbReference>
<organism evidence="7 8">
    <name type="scientific">Wickerhamiella sorbophila</name>
    <dbReference type="NCBI Taxonomy" id="45607"/>
    <lineage>
        <taxon>Eukaryota</taxon>
        <taxon>Fungi</taxon>
        <taxon>Dikarya</taxon>
        <taxon>Ascomycota</taxon>
        <taxon>Saccharomycotina</taxon>
        <taxon>Dipodascomycetes</taxon>
        <taxon>Dipodascales</taxon>
        <taxon>Trichomonascaceae</taxon>
        <taxon>Wickerhamiella</taxon>
    </lineage>
</organism>
<dbReference type="SMART" id="SM00177">
    <property type="entry name" value="ARF"/>
    <property type="match status" value="1"/>
</dbReference>
<keyword evidence="3 4" id="KW-0342">GTP-binding</keyword>
<comment type="similarity">
    <text evidence="1 6">Belongs to the small GTPase superfamily. Arf family.</text>
</comment>
<dbReference type="InterPro" id="IPR005225">
    <property type="entry name" value="Small_GTP-bd"/>
</dbReference>
<feature type="binding site" evidence="4">
    <location>
        <begin position="125"/>
        <end position="128"/>
    </location>
    <ligand>
        <name>GTP</name>
        <dbReference type="ChEBI" id="CHEBI:37565"/>
    </ligand>
</feature>
<evidence type="ECO:0000256" key="3">
    <source>
        <dbReference type="ARBA" id="ARBA00023134"/>
    </source>
</evidence>
<reference evidence="7 8" key="1">
    <citation type="submission" date="2017-04" db="EMBL/GenBank/DDBJ databases">
        <title>Genome sequencing of [Candida] sorbophila.</title>
        <authorList>
            <person name="Ahn J.O."/>
        </authorList>
    </citation>
    <scope>NUCLEOTIDE SEQUENCE [LARGE SCALE GENOMIC DNA]</scope>
    <source>
        <strain evidence="7 8">DS02</strain>
    </source>
</reference>
<keyword evidence="8" id="KW-1185">Reference proteome</keyword>
<keyword evidence="5" id="KW-0460">Magnesium</keyword>
<dbReference type="Gene3D" id="3.40.50.300">
    <property type="entry name" value="P-loop containing nucleotide triphosphate hydrolases"/>
    <property type="match status" value="1"/>
</dbReference>
<feature type="binding site" evidence="5">
    <location>
        <position position="30"/>
    </location>
    <ligand>
        <name>Mg(2+)</name>
        <dbReference type="ChEBI" id="CHEBI:18420"/>
    </ligand>
</feature>
<proteinExistence type="inferred from homology"/>
<evidence type="ECO:0000256" key="1">
    <source>
        <dbReference type="ARBA" id="ARBA00010290"/>
    </source>
</evidence>
<evidence type="ECO:0000313" key="8">
    <source>
        <dbReference type="Proteomes" id="UP000238350"/>
    </source>
</evidence>
<feature type="binding site" evidence="5">
    <location>
        <position position="47"/>
    </location>
    <ligand>
        <name>Mg(2+)</name>
        <dbReference type="ChEBI" id="CHEBI:18420"/>
    </ligand>
</feature>
<feature type="binding site" evidence="4">
    <location>
        <begin position="23"/>
        <end position="30"/>
    </location>
    <ligand>
        <name>GTP</name>
        <dbReference type="ChEBI" id="CHEBI:37565"/>
    </ligand>
</feature>
<feature type="binding site" evidence="4">
    <location>
        <position position="69"/>
    </location>
    <ligand>
        <name>GTP</name>
        <dbReference type="ChEBI" id="CHEBI:37565"/>
    </ligand>
</feature>
<dbReference type="SMART" id="SM00175">
    <property type="entry name" value="RAB"/>
    <property type="match status" value="1"/>
</dbReference>
<dbReference type="Pfam" id="PF00025">
    <property type="entry name" value="Arf"/>
    <property type="match status" value="1"/>
</dbReference>
<evidence type="ECO:0000256" key="4">
    <source>
        <dbReference type="PIRSR" id="PIRSR606689-1"/>
    </source>
</evidence>
<dbReference type="FunFam" id="3.40.50.300:FF:001166">
    <property type="entry name" value="ADP-ribosylation factor D"/>
    <property type="match status" value="1"/>
</dbReference>
<dbReference type="PRINTS" id="PR00328">
    <property type="entry name" value="SAR1GTPBP"/>
</dbReference>
<gene>
    <name evidence="7" type="ORF">B9G98_01123</name>
</gene>
<name>A0A2T0FES8_9ASCO</name>
<dbReference type="OrthoDB" id="2011769at2759"/>
<dbReference type="InterPro" id="IPR006689">
    <property type="entry name" value="Small_GTPase_ARF/SAR"/>
</dbReference>
<keyword evidence="2 4" id="KW-0547">Nucleotide-binding</keyword>
<dbReference type="PANTHER" id="PTHR45697">
    <property type="entry name" value="ADP-RIBOSYLATION FACTOR-LIKE PROTEIN 2-RELATED"/>
    <property type="match status" value="1"/>
</dbReference>
<accession>A0A2T0FES8</accession>
<evidence type="ECO:0000256" key="2">
    <source>
        <dbReference type="ARBA" id="ARBA00022741"/>
    </source>
</evidence>
<dbReference type="GO" id="GO:0005525">
    <property type="term" value="F:GTP binding"/>
    <property type="evidence" value="ECO:0007669"/>
    <property type="project" value="UniProtKB-KW"/>
</dbReference>
<dbReference type="SMART" id="SM00178">
    <property type="entry name" value="SAR"/>
    <property type="match status" value="1"/>
</dbReference>
<protein>
    <submittedName>
        <fullName evidence="7">ADP-ribosylation factor-like protein 2</fullName>
    </submittedName>
</protein>
<sequence>MGLLTILRKQQLKDRQIRVLILGLDNAGKTTIVNRLLGKSVKDIHPTLGFNIETVTRDALTMNIWDVGGQKSLRPFWHNYFEKTDCLVWVVDATATDRLTDCKTELHSTLNEDRLSGAGLLIFVNKLDAIDPLEQSEIVHTIQSELDLSSLGKHQFKVLGCSAYTGFNIEQGFDWVVTEAKSRLFIL</sequence>
<dbReference type="AlphaFoldDB" id="A0A2T0FES8"/>
<evidence type="ECO:0000313" key="7">
    <source>
        <dbReference type="EMBL" id="PRT53503.1"/>
    </source>
</evidence>
<comment type="caution">
    <text evidence="7">The sequence shown here is derived from an EMBL/GenBank/DDBJ whole genome shotgun (WGS) entry which is preliminary data.</text>
</comment>
<dbReference type="STRING" id="45607.A0A2T0FES8"/>
<dbReference type="SUPFAM" id="SSF52540">
    <property type="entry name" value="P-loop containing nucleoside triphosphate hydrolases"/>
    <property type="match status" value="1"/>
</dbReference>
<dbReference type="InterPro" id="IPR044612">
    <property type="entry name" value="ARL2/3"/>
</dbReference>
<dbReference type="PROSITE" id="PS51417">
    <property type="entry name" value="ARF"/>
    <property type="match status" value="1"/>
</dbReference>
<dbReference type="RefSeq" id="XP_024663449.1">
    <property type="nucleotide sequence ID" value="XM_024807681.1"/>
</dbReference>
<dbReference type="NCBIfam" id="TIGR00231">
    <property type="entry name" value="small_GTP"/>
    <property type="match status" value="1"/>
</dbReference>
<dbReference type="Proteomes" id="UP000238350">
    <property type="component" value="Unassembled WGS sequence"/>
</dbReference>
<keyword evidence="5" id="KW-0479">Metal-binding</keyword>
<evidence type="ECO:0000256" key="5">
    <source>
        <dbReference type="PIRSR" id="PIRSR606689-2"/>
    </source>
</evidence>
<dbReference type="GO" id="GO:0046872">
    <property type="term" value="F:metal ion binding"/>
    <property type="evidence" value="ECO:0007669"/>
    <property type="project" value="UniProtKB-KW"/>
</dbReference>
<dbReference type="EMBL" id="NDIQ01000001">
    <property type="protein sequence ID" value="PRT53503.1"/>
    <property type="molecule type" value="Genomic_DNA"/>
</dbReference>
<dbReference type="GeneID" id="36514872"/>
<dbReference type="GO" id="GO:0003924">
    <property type="term" value="F:GTPase activity"/>
    <property type="evidence" value="ECO:0007669"/>
    <property type="project" value="InterPro"/>
</dbReference>